<dbReference type="AlphaFoldDB" id="F0S4Y4"/>
<dbReference type="STRING" id="762903.Pedsa_3629"/>
<dbReference type="KEGG" id="psn:Pedsa_3629"/>
<evidence type="ECO:0008006" key="3">
    <source>
        <dbReference type="Google" id="ProtNLM"/>
    </source>
</evidence>
<name>F0S4Y4_PSESL</name>
<dbReference type="EMBL" id="CP002545">
    <property type="protein sequence ID" value="ADY54158.1"/>
    <property type="molecule type" value="Genomic_DNA"/>
</dbReference>
<evidence type="ECO:0000313" key="2">
    <source>
        <dbReference type="Proteomes" id="UP000000310"/>
    </source>
</evidence>
<proteinExistence type="predicted"/>
<dbReference type="OrthoDB" id="768367at2"/>
<dbReference type="Proteomes" id="UP000000310">
    <property type="component" value="Chromosome"/>
</dbReference>
<keyword evidence="2" id="KW-1185">Reference proteome</keyword>
<dbReference type="HOGENOM" id="CLU_1693993_0_0_10"/>
<dbReference type="RefSeq" id="WP_013634641.1">
    <property type="nucleotide sequence ID" value="NC_015177.1"/>
</dbReference>
<protein>
    <recommendedName>
        <fullName evidence="3">Lipocalin-like domain-containing protein</fullName>
    </recommendedName>
</protein>
<dbReference type="PROSITE" id="PS51257">
    <property type="entry name" value="PROKAR_LIPOPROTEIN"/>
    <property type="match status" value="1"/>
</dbReference>
<accession>F0S4Y4</accession>
<organism evidence="1 2">
    <name type="scientific">Pseudopedobacter saltans (strain ATCC 51119 / DSM 12145 / JCM 21818 / CCUG 39354 / LMG 10337 / NBRC 100064 / NCIMB 13643)</name>
    <name type="common">Pedobacter saltans</name>
    <dbReference type="NCBI Taxonomy" id="762903"/>
    <lineage>
        <taxon>Bacteria</taxon>
        <taxon>Pseudomonadati</taxon>
        <taxon>Bacteroidota</taxon>
        <taxon>Sphingobacteriia</taxon>
        <taxon>Sphingobacteriales</taxon>
        <taxon>Sphingobacteriaceae</taxon>
        <taxon>Pseudopedobacter</taxon>
    </lineage>
</organism>
<reference evidence="2" key="2">
    <citation type="submission" date="2011-02" db="EMBL/GenBank/DDBJ databases">
        <title>The complete genome of Pedobacter saltans DSM 12145.</title>
        <authorList>
            <consortium name="US DOE Joint Genome Institute (JGI-PGF)"/>
            <person name="Lucas S."/>
            <person name="Copeland A."/>
            <person name="Lapidus A."/>
            <person name="Bruce D."/>
            <person name="Goodwin L."/>
            <person name="Pitluck S."/>
            <person name="Kyrpides N."/>
            <person name="Mavromatis K."/>
            <person name="Pagani I."/>
            <person name="Ivanova N."/>
            <person name="Ovchinnikova G."/>
            <person name="Lu M."/>
            <person name="Detter J.C."/>
            <person name="Han C."/>
            <person name="Land M."/>
            <person name="Hauser L."/>
            <person name="Markowitz V."/>
            <person name="Cheng J.-F."/>
            <person name="Hugenholtz P."/>
            <person name="Woyke T."/>
            <person name="Wu D."/>
            <person name="Tindall B."/>
            <person name="Pomrenke H.G."/>
            <person name="Brambilla E."/>
            <person name="Klenk H.-P."/>
            <person name="Eisen J.A."/>
        </authorList>
    </citation>
    <scope>NUCLEOTIDE SEQUENCE [LARGE SCALE GENOMIC DNA]</scope>
    <source>
        <strain evidence="2">ATCC 51119 / DSM 12145 / JCM 21818 / LMG 10337 / NBRC 100064 / NCIMB 13643</strain>
    </source>
</reference>
<evidence type="ECO:0000313" key="1">
    <source>
        <dbReference type="EMBL" id="ADY54158.1"/>
    </source>
</evidence>
<reference evidence="1 2" key="1">
    <citation type="journal article" date="2011" name="Stand. Genomic Sci.">
        <title>Complete genome sequence of the gliding, heparinolytic Pedobacter saltans type strain (113).</title>
        <authorList>
            <person name="Liolios K."/>
            <person name="Sikorski J."/>
            <person name="Lu M."/>
            <person name="Nolan M."/>
            <person name="Lapidus A."/>
            <person name="Lucas S."/>
            <person name="Hammon N."/>
            <person name="Deshpande S."/>
            <person name="Cheng J.F."/>
            <person name="Tapia R."/>
            <person name="Han C."/>
            <person name="Goodwin L."/>
            <person name="Pitluck S."/>
            <person name="Huntemann M."/>
            <person name="Ivanova N."/>
            <person name="Pagani I."/>
            <person name="Mavromatis K."/>
            <person name="Ovchinikova G."/>
            <person name="Pati A."/>
            <person name="Chen A."/>
            <person name="Palaniappan K."/>
            <person name="Land M."/>
            <person name="Hauser L."/>
            <person name="Brambilla E.M."/>
            <person name="Kotsyurbenko O."/>
            <person name="Rohde M."/>
            <person name="Tindall B.J."/>
            <person name="Abt B."/>
            <person name="Goker M."/>
            <person name="Detter J.C."/>
            <person name="Woyke T."/>
            <person name="Bristow J."/>
            <person name="Eisen J.A."/>
            <person name="Markowitz V."/>
            <person name="Hugenholtz P."/>
            <person name="Klenk H.P."/>
            <person name="Kyrpides N.C."/>
        </authorList>
    </citation>
    <scope>NUCLEOTIDE SEQUENCE [LARGE SCALE GENOMIC DNA]</scope>
    <source>
        <strain evidence="2">ATCC 51119 / DSM 12145 / JCM 21818 / LMG 10337 / NBRC 100064 / NCIMB 13643</strain>
    </source>
</reference>
<sequence length="155" mass="17880">MMKKLILFFLPFILLISCKKDSELYKYNKDLVGIWSLTSNKIVYYSASGQKLHEEELAGEGTFSSVQFKSDVTAYLNVKEGEGYNSAYDIVTLENKKYMEFYSFAIFNSQYFEIQSKNATNMVWKMKFSQVEYDDESGGTSIADYAILTLNLMKN</sequence>
<gene>
    <name evidence="1" type="ordered locus">Pedsa_3629</name>
</gene>